<protein>
    <submittedName>
        <fullName evidence="11">Chemosensory receptor c</fullName>
    </submittedName>
</protein>
<dbReference type="PANTHER" id="PTHR24230:SF120">
    <property type="entry name" value="G-PROTEIN COUPLED RECEPTOR DAF-38"/>
    <property type="match status" value="1"/>
</dbReference>
<evidence type="ECO:0000259" key="10">
    <source>
        <dbReference type="PROSITE" id="PS50262"/>
    </source>
</evidence>
<evidence type="ECO:0000256" key="1">
    <source>
        <dbReference type="ARBA" id="ARBA00004651"/>
    </source>
</evidence>
<evidence type="ECO:0000256" key="6">
    <source>
        <dbReference type="ARBA" id="ARBA00023136"/>
    </source>
</evidence>
<keyword evidence="12" id="KW-1185">Reference proteome</keyword>
<dbReference type="AlphaFoldDB" id="A0AAV3ZPW7"/>
<feature type="transmembrane region" description="Helical" evidence="9">
    <location>
        <begin position="113"/>
        <end position="132"/>
    </location>
</feature>
<keyword evidence="3 9" id="KW-0812">Transmembrane</keyword>
<sequence length="223" mass="25100">MLAGHTECVDQWLVQSPVRVRSLRLPFSFGGVEYAMFGSTLPEPKDLGKTADQTTRFPSTGTTICSLALRQFVYTFWILSASWPGIILIGIFVNVTNTVIFLRAGVKDNVTTLLLALSLSDLIFLCLLSPRVSSLIIWHYAPDWYWPFSITFIDSLFYWPAYTFYAFSSYISVWLGVTRCACVAMPLQFKSVFTKSRTVTAVLALFVLAVSLHVPMMSMFRIA</sequence>
<evidence type="ECO:0000313" key="11">
    <source>
        <dbReference type="EMBL" id="GFN96502.1"/>
    </source>
</evidence>
<comment type="caution">
    <text evidence="11">The sequence shown here is derived from an EMBL/GenBank/DDBJ whole genome shotgun (WGS) entry which is preliminary data.</text>
</comment>
<keyword evidence="5" id="KW-0297">G-protein coupled receptor</keyword>
<keyword evidence="4 9" id="KW-1133">Transmembrane helix</keyword>
<name>A0AAV3ZPW7_9GAST</name>
<dbReference type="Gene3D" id="1.20.1070.10">
    <property type="entry name" value="Rhodopsin 7-helix transmembrane proteins"/>
    <property type="match status" value="1"/>
</dbReference>
<organism evidence="11 12">
    <name type="scientific">Plakobranchus ocellatus</name>
    <dbReference type="NCBI Taxonomy" id="259542"/>
    <lineage>
        <taxon>Eukaryota</taxon>
        <taxon>Metazoa</taxon>
        <taxon>Spiralia</taxon>
        <taxon>Lophotrochozoa</taxon>
        <taxon>Mollusca</taxon>
        <taxon>Gastropoda</taxon>
        <taxon>Heterobranchia</taxon>
        <taxon>Euthyneura</taxon>
        <taxon>Panpulmonata</taxon>
        <taxon>Sacoglossa</taxon>
        <taxon>Placobranchoidea</taxon>
        <taxon>Plakobranchidae</taxon>
        <taxon>Plakobranchus</taxon>
    </lineage>
</organism>
<dbReference type="InterPro" id="IPR017452">
    <property type="entry name" value="GPCR_Rhodpsn_7TM"/>
</dbReference>
<dbReference type="PANTHER" id="PTHR24230">
    <property type="entry name" value="G-PROTEIN COUPLED RECEPTOR"/>
    <property type="match status" value="1"/>
</dbReference>
<evidence type="ECO:0000256" key="5">
    <source>
        <dbReference type="ARBA" id="ARBA00023040"/>
    </source>
</evidence>
<evidence type="ECO:0000256" key="7">
    <source>
        <dbReference type="ARBA" id="ARBA00023170"/>
    </source>
</evidence>
<dbReference type="PROSITE" id="PS50262">
    <property type="entry name" value="G_PROTEIN_RECEP_F1_2"/>
    <property type="match status" value="1"/>
</dbReference>
<gene>
    <name evidence="11" type="ORF">PoB_002300800</name>
</gene>
<evidence type="ECO:0000256" key="8">
    <source>
        <dbReference type="ARBA" id="ARBA00023224"/>
    </source>
</evidence>
<comment type="subcellular location">
    <subcellularLocation>
        <location evidence="1">Cell membrane</location>
        <topology evidence="1">Multi-pass membrane protein</topology>
    </subcellularLocation>
</comment>
<feature type="transmembrane region" description="Helical" evidence="9">
    <location>
        <begin position="72"/>
        <end position="93"/>
    </location>
</feature>
<dbReference type="Proteomes" id="UP000735302">
    <property type="component" value="Unassembled WGS sequence"/>
</dbReference>
<evidence type="ECO:0000256" key="4">
    <source>
        <dbReference type="ARBA" id="ARBA00022989"/>
    </source>
</evidence>
<dbReference type="EMBL" id="BLXT01002679">
    <property type="protein sequence ID" value="GFN96502.1"/>
    <property type="molecule type" value="Genomic_DNA"/>
</dbReference>
<evidence type="ECO:0000313" key="12">
    <source>
        <dbReference type="Proteomes" id="UP000735302"/>
    </source>
</evidence>
<dbReference type="GO" id="GO:0008528">
    <property type="term" value="F:G protein-coupled peptide receptor activity"/>
    <property type="evidence" value="ECO:0007669"/>
    <property type="project" value="TreeGrafter"/>
</dbReference>
<keyword evidence="2" id="KW-1003">Cell membrane</keyword>
<evidence type="ECO:0000256" key="2">
    <source>
        <dbReference type="ARBA" id="ARBA00022475"/>
    </source>
</evidence>
<evidence type="ECO:0000256" key="9">
    <source>
        <dbReference type="SAM" id="Phobius"/>
    </source>
</evidence>
<proteinExistence type="predicted"/>
<dbReference type="SUPFAM" id="SSF81321">
    <property type="entry name" value="Family A G protein-coupled receptor-like"/>
    <property type="match status" value="1"/>
</dbReference>
<accession>A0AAV3ZPW7</accession>
<feature type="domain" description="G-protein coupled receptors family 1 profile" evidence="10">
    <location>
        <begin position="85"/>
        <end position="223"/>
    </location>
</feature>
<dbReference type="GO" id="GO:0007218">
    <property type="term" value="P:neuropeptide signaling pathway"/>
    <property type="evidence" value="ECO:0007669"/>
    <property type="project" value="TreeGrafter"/>
</dbReference>
<keyword evidence="7 11" id="KW-0675">Receptor</keyword>
<keyword evidence="6 9" id="KW-0472">Membrane</keyword>
<keyword evidence="8" id="KW-0807">Transducer</keyword>
<reference evidence="11 12" key="1">
    <citation type="journal article" date="2021" name="Elife">
        <title>Chloroplast acquisition without the gene transfer in kleptoplastic sea slugs, Plakobranchus ocellatus.</title>
        <authorList>
            <person name="Maeda T."/>
            <person name="Takahashi S."/>
            <person name="Yoshida T."/>
            <person name="Shimamura S."/>
            <person name="Takaki Y."/>
            <person name="Nagai Y."/>
            <person name="Toyoda A."/>
            <person name="Suzuki Y."/>
            <person name="Arimoto A."/>
            <person name="Ishii H."/>
            <person name="Satoh N."/>
            <person name="Nishiyama T."/>
            <person name="Hasebe M."/>
            <person name="Maruyama T."/>
            <person name="Minagawa J."/>
            <person name="Obokata J."/>
            <person name="Shigenobu S."/>
        </authorList>
    </citation>
    <scope>NUCLEOTIDE SEQUENCE [LARGE SCALE GENOMIC DNA]</scope>
</reference>
<feature type="transmembrane region" description="Helical" evidence="9">
    <location>
        <begin position="199"/>
        <end position="220"/>
    </location>
</feature>
<evidence type="ECO:0000256" key="3">
    <source>
        <dbReference type="ARBA" id="ARBA00022692"/>
    </source>
</evidence>
<dbReference type="GO" id="GO:0005886">
    <property type="term" value="C:plasma membrane"/>
    <property type="evidence" value="ECO:0007669"/>
    <property type="project" value="UniProtKB-SubCell"/>
</dbReference>